<evidence type="ECO:0000256" key="1">
    <source>
        <dbReference type="SAM" id="SignalP"/>
    </source>
</evidence>
<accession>A0A212JQV4</accession>
<proteinExistence type="predicted"/>
<dbReference type="RefSeq" id="WP_296941787.1">
    <property type="nucleotide sequence ID" value="NZ_LT599032.1"/>
</dbReference>
<evidence type="ECO:0000313" key="2">
    <source>
        <dbReference type="EMBL" id="SBW01791.1"/>
    </source>
</evidence>
<dbReference type="AlphaFoldDB" id="A0A212JQV4"/>
<dbReference type="InterPro" id="IPR024339">
    <property type="entry name" value="DUF3836"/>
</dbReference>
<protein>
    <recommendedName>
        <fullName evidence="3">DUF3836 domain-containing protein</fullName>
    </recommendedName>
</protein>
<organism evidence="2">
    <name type="scientific">uncultured Dysgonomonas sp</name>
    <dbReference type="NCBI Taxonomy" id="206096"/>
    <lineage>
        <taxon>Bacteria</taxon>
        <taxon>Pseudomonadati</taxon>
        <taxon>Bacteroidota</taxon>
        <taxon>Bacteroidia</taxon>
        <taxon>Bacteroidales</taxon>
        <taxon>Dysgonomonadaceae</taxon>
        <taxon>Dysgonomonas</taxon>
        <taxon>environmental samples</taxon>
    </lineage>
</organism>
<evidence type="ECO:0008006" key="3">
    <source>
        <dbReference type="Google" id="ProtNLM"/>
    </source>
</evidence>
<name>A0A212JQV4_9BACT</name>
<sequence>MRTTIITSVFAVLVSTMNLSAKNVITYSNVENNESGVKKEYVTINKETSKPESKGCYLYDRKGNITEKTVSVWNNETGWVNTAKYEYQYTSANKVSGLTYTEWNKETSNWAGKSSFIAHIYDENDELLSLEQINIQNRANNDNNFITQK</sequence>
<gene>
    <name evidence="2" type="ORF">KL86DYS1_30088</name>
</gene>
<dbReference type="EMBL" id="FLUM01000003">
    <property type="protein sequence ID" value="SBW01791.1"/>
    <property type="molecule type" value="Genomic_DNA"/>
</dbReference>
<feature type="signal peptide" evidence="1">
    <location>
        <begin position="1"/>
        <end position="21"/>
    </location>
</feature>
<reference evidence="2" key="1">
    <citation type="submission" date="2016-04" db="EMBL/GenBank/DDBJ databases">
        <authorList>
            <person name="Evans L.H."/>
            <person name="Alamgir A."/>
            <person name="Owens N."/>
            <person name="Weber N.D."/>
            <person name="Virtaneva K."/>
            <person name="Barbian K."/>
            <person name="Babar A."/>
            <person name="Rosenke K."/>
        </authorList>
    </citation>
    <scope>NUCLEOTIDE SEQUENCE</scope>
    <source>
        <strain evidence="2">86-1</strain>
    </source>
</reference>
<dbReference type="Pfam" id="PF12930">
    <property type="entry name" value="DUF3836"/>
    <property type="match status" value="1"/>
</dbReference>
<keyword evidence="1" id="KW-0732">Signal</keyword>
<dbReference type="Gene3D" id="2.40.128.720">
    <property type="match status" value="1"/>
</dbReference>
<feature type="chain" id="PRO_5012736068" description="DUF3836 domain-containing protein" evidence="1">
    <location>
        <begin position="22"/>
        <end position="149"/>
    </location>
</feature>